<comment type="caution">
    <text evidence="2">The sequence shown here is derived from an EMBL/GenBank/DDBJ whole genome shotgun (WGS) entry which is preliminary data.</text>
</comment>
<dbReference type="InterPro" id="IPR009040">
    <property type="entry name" value="Ferritin-like_diiron"/>
</dbReference>
<sequence length="55" mass="6579">MEDLTKMIQAAEYMERQVYDNLIEVRLAAHIEKDYPTVHFIESQMLEEQTTALKY</sequence>
<dbReference type="Proteomes" id="UP000681967">
    <property type="component" value="Unassembled WGS sequence"/>
</dbReference>
<protein>
    <recommendedName>
        <fullName evidence="1">Ferritin-like diiron domain-containing protein</fullName>
    </recommendedName>
</protein>
<evidence type="ECO:0000313" key="3">
    <source>
        <dbReference type="EMBL" id="CAF4765490.1"/>
    </source>
</evidence>
<evidence type="ECO:0000313" key="4">
    <source>
        <dbReference type="Proteomes" id="UP000681720"/>
    </source>
</evidence>
<proteinExistence type="predicted"/>
<evidence type="ECO:0000313" key="2">
    <source>
        <dbReference type="EMBL" id="CAF4635065.1"/>
    </source>
</evidence>
<dbReference type="PROSITE" id="PS50905">
    <property type="entry name" value="FERRITIN_LIKE"/>
    <property type="match status" value="1"/>
</dbReference>
<feature type="domain" description="Ferritin-like diiron" evidence="1">
    <location>
        <begin position="1"/>
        <end position="55"/>
    </location>
</feature>
<name>A0A8S2ZIH0_9BILA</name>
<dbReference type="SUPFAM" id="SSF47240">
    <property type="entry name" value="Ferritin-like"/>
    <property type="match status" value="1"/>
</dbReference>
<evidence type="ECO:0000259" key="1">
    <source>
        <dbReference type="PROSITE" id="PS50905"/>
    </source>
</evidence>
<feature type="non-terminal residue" evidence="2">
    <location>
        <position position="55"/>
    </location>
</feature>
<dbReference type="Gene3D" id="1.20.1260.10">
    <property type="match status" value="1"/>
</dbReference>
<reference evidence="2" key="1">
    <citation type="submission" date="2021-02" db="EMBL/GenBank/DDBJ databases">
        <authorList>
            <person name="Nowell W R."/>
        </authorList>
    </citation>
    <scope>NUCLEOTIDE SEQUENCE</scope>
</reference>
<dbReference type="EMBL" id="CAJOBH010132596">
    <property type="protein sequence ID" value="CAF4765490.1"/>
    <property type="molecule type" value="Genomic_DNA"/>
</dbReference>
<dbReference type="Proteomes" id="UP000681720">
    <property type="component" value="Unassembled WGS sequence"/>
</dbReference>
<dbReference type="EMBL" id="CAJOBJ010111839">
    <property type="protein sequence ID" value="CAF4635065.1"/>
    <property type="molecule type" value="Genomic_DNA"/>
</dbReference>
<gene>
    <name evidence="3" type="ORF">BYL167_LOCUS46692</name>
    <name evidence="2" type="ORF">GIL414_LOCUS40379</name>
</gene>
<dbReference type="InterPro" id="IPR012347">
    <property type="entry name" value="Ferritin-like"/>
</dbReference>
<accession>A0A8S2ZIH0</accession>
<organism evidence="2 4">
    <name type="scientific">Rotaria magnacalcarata</name>
    <dbReference type="NCBI Taxonomy" id="392030"/>
    <lineage>
        <taxon>Eukaryota</taxon>
        <taxon>Metazoa</taxon>
        <taxon>Spiralia</taxon>
        <taxon>Gnathifera</taxon>
        <taxon>Rotifera</taxon>
        <taxon>Eurotatoria</taxon>
        <taxon>Bdelloidea</taxon>
        <taxon>Philodinida</taxon>
        <taxon>Philodinidae</taxon>
        <taxon>Rotaria</taxon>
    </lineage>
</organism>
<dbReference type="InterPro" id="IPR009078">
    <property type="entry name" value="Ferritin-like_SF"/>
</dbReference>
<dbReference type="AlphaFoldDB" id="A0A8S2ZIH0"/>